<dbReference type="SUPFAM" id="SSF48726">
    <property type="entry name" value="Immunoglobulin"/>
    <property type="match status" value="1"/>
</dbReference>
<keyword evidence="4" id="KW-0325">Glycoprotein</keyword>
<feature type="signal peptide" evidence="6">
    <location>
        <begin position="1"/>
        <end position="23"/>
    </location>
</feature>
<reference evidence="7" key="2">
    <citation type="submission" date="2025-08" db="UniProtKB">
        <authorList>
            <consortium name="Ensembl"/>
        </authorList>
    </citation>
    <scope>IDENTIFICATION</scope>
</reference>
<organism evidence="7 8">
    <name type="scientific">Scophthalmus maximus</name>
    <name type="common">Turbot</name>
    <name type="synonym">Psetta maxima</name>
    <dbReference type="NCBI Taxonomy" id="52904"/>
    <lineage>
        <taxon>Eukaryota</taxon>
        <taxon>Metazoa</taxon>
        <taxon>Chordata</taxon>
        <taxon>Craniata</taxon>
        <taxon>Vertebrata</taxon>
        <taxon>Euteleostomi</taxon>
        <taxon>Actinopterygii</taxon>
        <taxon>Neopterygii</taxon>
        <taxon>Teleostei</taxon>
        <taxon>Neoteleostei</taxon>
        <taxon>Acanthomorphata</taxon>
        <taxon>Carangaria</taxon>
        <taxon>Pleuronectiformes</taxon>
        <taxon>Pleuronectoidei</taxon>
        <taxon>Scophthalmidae</taxon>
        <taxon>Scophthalmus</taxon>
    </lineage>
</organism>
<feature type="chain" id="PRO_5034985096" description="Ig-like domain-containing protein" evidence="6">
    <location>
        <begin position="24"/>
        <end position="257"/>
    </location>
</feature>
<evidence type="ECO:0000256" key="4">
    <source>
        <dbReference type="ARBA" id="ARBA00023180"/>
    </source>
</evidence>
<keyword evidence="5" id="KW-0812">Transmembrane</keyword>
<dbReference type="InterPro" id="IPR015631">
    <property type="entry name" value="CD2/SLAM_rcpt"/>
</dbReference>
<keyword evidence="2 6" id="KW-0732">Signal</keyword>
<evidence type="ECO:0000256" key="6">
    <source>
        <dbReference type="SAM" id="SignalP"/>
    </source>
</evidence>
<accession>A0A8D3EAC8</accession>
<dbReference type="GeneTree" id="ENSGT00610000086518"/>
<evidence type="ECO:0000313" key="7">
    <source>
        <dbReference type="Ensembl" id="ENSSMAP00000068737.1"/>
    </source>
</evidence>
<dbReference type="PANTHER" id="PTHR12080">
    <property type="entry name" value="SIGNALING LYMPHOCYTIC ACTIVATION MOLECULE"/>
    <property type="match status" value="1"/>
</dbReference>
<dbReference type="AlphaFoldDB" id="A0A8D3EAC8"/>
<dbReference type="PANTHER" id="PTHR12080:SF125">
    <property type="entry name" value="CD48 ANTIGEN-LIKE"/>
    <property type="match status" value="1"/>
</dbReference>
<keyword evidence="3 5" id="KW-0472">Membrane</keyword>
<evidence type="ECO:0000256" key="2">
    <source>
        <dbReference type="ARBA" id="ARBA00022729"/>
    </source>
</evidence>
<protein>
    <recommendedName>
        <fullName evidence="9">Ig-like domain-containing protein</fullName>
    </recommendedName>
</protein>
<evidence type="ECO:0000256" key="5">
    <source>
        <dbReference type="SAM" id="Phobius"/>
    </source>
</evidence>
<reference evidence="7" key="1">
    <citation type="submission" date="2023-05" db="EMBL/GenBank/DDBJ databases">
        <title>High-quality long-read genome of Scophthalmus maximus.</title>
        <authorList>
            <person name="Lien S."/>
            <person name="Martinez P."/>
        </authorList>
    </citation>
    <scope>NUCLEOTIDE SEQUENCE [LARGE SCALE GENOMIC DNA]</scope>
</reference>
<dbReference type="InterPro" id="IPR036179">
    <property type="entry name" value="Ig-like_dom_sf"/>
</dbReference>
<dbReference type="InterPro" id="IPR013783">
    <property type="entry name" value="Ig-like_fold"/>
</dbReference>
<dbReference type="Proteomes" id="UP000694558">
    <property type="component" value="Chromosome 15"/>
</dbReference>
<dbReference type="Gene3D" id="2.60.40.10">
    <property type="entry name" value="Immunoglobulins"/>
    <property type="match status" value="2"/>
</dbReference>
<comment type="subcellular location">
    <subcellularLocation>
        <location evidence="1">Membrane</location>
    </subcellularLocation>
</comment>
<evidence type="ECO:0008006" key="9">
    <source>
        <dbReference type="Google" id="ProtNLM"/>
    </source>
</evidence>
<evidence type="ECO:0000256" key="1">
    <source>
        <dbReference type="ARBA" id="ARBA00004370"/>
    </source>
</evidence>
<dbReference type="Ensembl" id="ENSSMAT00000078380.1">
    <property type="protein sequence ID" value="ENSSMAP00000068737.1"/>
    <property type="gene ID" value="ENSSMAG00000022411.1"/>
</dbReference>
<evidence type="ECO:0000313" key="8">
    <source>
        <dbReference type="Proteomes" id="UP000694558"/>
    </source>
</evidence>
<proteinExistence type="predicted"/>
<dbReference type="GO" id="GO:0016020">
    <property type="term" value="C:membrane"/>
    <property type="evidence" value="ECO:0007669"/>
    <property type="project" value="UniProtKB-SubCell"/>
</dbReference>
<keyword evidence="5" id="KW-1133">Transmembrane helix</keyword>
<feature type="transmembrane region" description="Helical" evidence="5">
    <location>
        <begin position="203"/>
        <end position="223"/>
    </location>
</feature>
<name>A0A8D3EAC8_SCOMX</name>
<sequence>TEKFILVMVLLLLLAALLSSAAAKSVPMNFVVGEPLVLTPPVFGPLSSIVWDLNGDLVAEWVKSDLEHCRYSKRHANLNLVTGQLVIKNTTEAHAGLYKAVINEMLILTYQTQVIKRVSKPELQMGTLTCSGDPTGAGAVTYSWRKGTGPWGPEQKSPDTILQNNKEVQAVRMISCRMTNPVSEEESEPLKNPFYKDPPPGHVVGTVLGVLFGIGAVVGVAVWKREAIKDWIRPNPGGGEDVLAEEQRNQNIFTSFQ</sequence>
<evidence type="ECO:0000256" key="3">
    <source>
        <dbReference type="ARBA" id="ARBA00023136"/>
    </source>
</evidence>